<gene>
    <name evidence="2" type="ORF">Enr13x_63360</name>
</gene>
<name>A0A518I082_9BACT</name>
<evidence type="ECO:0000313" key="3">
    <source>
        <dbReference type="Proteomes" id="UP000319004"/>
    </source>
</evidence>
<evidence type="ECO:0000313" key="2">
    <source>
        <dbReference type="EMBL" id="QDV46427.1"/>
    </source>
</evidence>
<dbReference type="AlphaFoldDB" id="A0A518I082"/>
<dbReference type="RefSeq" id="WP_145390566.1">
    <property type="nucleotide sequence ID" value="NZ_CP037423.1"/>
</dbReference>
<reference evidence="2 3" key="1">
    <citation type="submission" date="2019-03" db="EMBL/GenBank/DDBJ databases">
        <title>Deep-cultivation of Planctomycetes and their phenomic and genomic characterization uncovers novel biology.</title>
        <authorList>
            <person name="Wiegand S."/>
            <person name="Jogler M."/>
            <person name="Boedeker C."/>
            <person name="Pinto D."/>
            <person name="Vollmers J."/>
            <person name="Rivas-Marin E."/>
            <person name="Kohn T."/>
            <person name="Peeters S.H."/>
            <person name="Heuer A."/>
            <person name="Rast P."/>
            <person name="Oberbeckmann S."/>
            <person name="Bunk B."/>
            <person name="Jeske O."/>
            <person name="Meyerdierks A."/>
            <person name="Storesund J.E."/>
            <person name="Kallscheuer N."/>
            <person name="Luecker S."/>
            <person name="Lage O.M."/>
            <person name="Pohl T."/>
            <person name="Merkel B.J."/>
            <person name="Hornburger P."/>
            <person name="Mueller R.-W."/>
            <person name="Bruemmer F."/>
            <person name="Labrenz M."/>
            <person name="Spormann A.M."/>
            <person name="Op den Camp H."/>
            <person name="Overmann J."/>
            <person name="Amann R."/>
            <person name="Jetten M.S.M."/>
            <person name="Mascher T."/>
            <person name="Medema M.H."/>
            <person name="Devos D.P."/>
            <person name="Kaster A.-K."/>
            <person name="Ovreas L."/>
            <person name="Rohde M."/>
            <person name="Galperin M.Y."/>
            <person name="Jogler C."/>
        </authorList>
    </citation>
    <scope>NUCLEOTIDE SEQUENCE [LARGE SCALE GENOMIC DNA]</scope>
    <source>
        <strain evidence="2 3">Enr13</strain>
    </source>
</reference>
<sequence>MSKSPKIRSNLKAADRRRRRRNLAGRGGDPQTAPGDACRGQSDGVDVPQLLIEAVLGVAGREAALNDSAVIGALRAVQNGSTSRSAFTQTVCGEMIHRLDAAGVSETQRRKAAGELLTIALDNTDSQSPHQLIRYLALIAS</sequence>
<dbReference type="KEGG" id="snep:Enr13x_63360"/>
<dbReference type="EMBL" id="CP037423">
    <property type="protein sequence ID" value="QDV46427.1"/>
    <property type="molecule type" value="Genomic_DNA"/>
</dbReference>
<accession>A0A518I082</accession>
<evidence type="ECO:0000256" key="1">
    <source>
        <dbReference type="SAM" id="MobiDB-lite"/>
    </source>
</evidence>
<feature type="region of interest" description="Disordered" evidence="1">
    <location>
        <begin position="1"/>
        <end position="43"/>
    </location>
</feature>
<organism evidence="2 3">
    <name type="scientific">Stieleria neptunia</name>
    <dbReference type="NCBI Taxonomy" id="2527979"/>
    <lineage>
        <taxon>Bacteria</taxon>
        <taxon>Pseudomonadati</taxon>
        <taxon>Planctomycetota</taxon>
        <taxon>Planctomycetia</taxon>
        <taxon>Pirellulales</taxon>
        <taxon>Pirellulaceae</taxon>
        <taxon>Stieleria</taxon>
    </lineage>
</organism>
<dbReference type="OrthoDB" id="275446at2"/>
<protein>
    <submittedName>
        <fullName evidence="2">Uncharacterized protein</fullName>
    </submittedName>
</protein>
<keyword evidence="3" id="KW-1185">Reference proteome</keyword>
<proteinExistence type="predicted"/>
<dbReference type="Proteomes" id="UP000319004">
    <property type="component" value="Chromosome"/>
</dbReference>